<feature type="domain" description="DNA methylase N-4/N-6" evidence="3">
    <location>
        <begin position="138"/>
        <end position="230"/>
    </location>
</feature>
<organism evidence="4">
    <name type="scientific">marine sediment metagenome</name>
    <dbReference type="NCBI Taxonomy" id="412755"/>
    <lineage>
        <taxon>unclassified sequences</taxon>
        <taxon>metagenomes</taxon>
        <taxon>ecological metagenomes</taxon>
    </lineage>
</organism>
<dbReference type="AlphaFoldDB" id="X0Y9U9"/>
<evidence type="ECO:0000256" key="1">
    <source>
        <dbReference type="ARBA" id="ARBA00022603"/>
    </source>
</evidence>
<evidence type="ECO:0000256" key="2">
    <source>
        <dbReference type="ARBA" id="ARBA00022679"/>
    </source>
</evidence>
<dbReference type="InterPro" id="IPR001091">
    <property type="entry name" value="RM_Methyltransferase"/>
</dbReference>
<dbReference type="PANTHER" id="PTHR14911:SF13">
    <property type="entry name" value="TRNA (GUANINE(6)-N2)-METHYLTRANSFERASE THUMP3"/>
    <property type="match status" value="1"/>
</dbReference>
<dbReference type="GO" id="GO:0008170">
    <property type="term" value="F:N-methyltransferase activity"/>
    <property type="evidence" value="ECO:0007669"/>
    <property type="project" value="InterPro"/>
</dbReference>
<feature type="domain" description="DNA methylase N-4/N-6" evidence="3">
    <location>
        <begin position="23"/>
        <end position="102"/>
    </location>
</feature>
<comment type="caution">
    <text evidence="4">The sequence shown here is derived from an EMBL/GenBank/DDBJ whole genome shotgun (WGS) entry which is preliminary data.</text>
</comment>
<keyword evidence="1" id="KW-0489">Methyltransferase</keyword>
<dbReference type="GO" id="GO:0016423">
    <property type="term" value="F:tRNA (guanine) methyltransferase activity"/>
    <property type="evidence" value="ECO:0007669"/>
    <property type="project" value="TreeGrafter"/>
</dbReference>
<dbReference type="Gene3D" id="3.40.50.150">
    <property type="entry name" value="Vaccinia Virus protein VP39"/>
    <property type="match status" value="2"/>
</dbReference>
<gene>
    <name evidence="4" type="ORF">S01H1_76634</name>
</gene>
<dbReference type="SUPFAM" id="SSF53335">
    <property type="entry name" value="S-adenosyl-L-methionine-dependent methyltransferases"/>
    <property type="match status" value="2"/>
</dbReference>
<dbReference type="EMBL" id="BARS01051445">
    <property type="protein sequence ID" value="GAG45488.1"/>
    <property type="molecule type" value="Genomic_DNA"/>
</dbReference>
<sequence length="236" mass="26612">GIIIDGKAVKLINGAKIQLFEPDKFELEKTTIWSFKNRGNWATHQGNYRGNWAPEIPRNLILHYTKPGDLVLDQMVGSGTTLIECKLLGRNGIGVDINLDAVMVACNRLDFAYTANETTQKLYHGDARNLELINSENIDLIATHPPYASIIPYSHKTTEGDLSRVHSIDEFIECIKDIAKESYRVLKPGGHCGVLIGDTHKYRHFVPISTRVLLTFLEAGFVLREDVIKEQWHTET</sequence>
<dbReference type="PRINTS" id="PR00508">
    <property type="entry name" value="S21N4MTFRASE"/>
</dbReference>
<proteinExistence type="predicted"/>
<dbReference type="GO" id="GO:0003677">
    <property type="term" value="F:DNA binding"/>
    <property type="evidence" value="ECO:0007669"/>
    <property type="project" value="InterPro"/>
</dbReference>
<accession>X0Y9U9</accession>
<keyword evidence="2" id="KW-0808">Transferase</keyword>
<dbReference type="InterPro" id="IPR002941">
    <property type="entry name" value="DNA_methylase_N4/N6"/>
</dbReference>
<feature type="non-terminal residue" evidence="4">
    <location>
        <position position="1"/>
    </location>
</feature>
<dbReference type="InterPro" id="IPR029063">
    <property type="entry name" value="SAM-dependent_MTases_sf"/>
</dbReference>
<dbReference type="GO" id="GO:0030488">
    <property type="term" value="P:tRNA methylation"/>
    <property type="evidence" value="ECO:0007669"/>
    <property type="project" value="TreeGrafter"/>
</dbReference>
<evidence type="ECO:0000313" key="4">
    <source>
        <dbReference type="EMBL" id="GAG45488.1"/>
    </source>
</evidence>
<dbReference type="Pfam" id="PF01555">
    <property type="entry name" value="N6_N4_Mtase"/>
    <property type="match status" value="2"/>
</dbReference>
<protein>
    <recommendedName>
        <fullName evidence="3">DNA methylase N-4/N-6 domain-containing protein</fullName>
    </recommendedName>
</protein>
<dbReference type="CDD" id="cd02440">
    <property type="entry name" value="AdoMet_MTases"/>
    <property type="match status" value="1"/>
</dbReference>
<reference evidence="4" key="1">
    <citation type="journal article" date="2014" name="Front. Microbiol.">
        <title>High frequency of phylogenetically diverse reductive dehalogenase-homologous genes in deep subseafloor sedimentary metagenomes.</title>
        <authorList>
            <person name="Kawai M."/>
            <person name="Futagami T."/>
            <person name="Toyoda A."/>
            <person name="Takaki Y."/>
            <person name="Nishi S."/>
            <person name="Hori S."/>
            <person name="Arai W."/>
            <person name="Tsubouchi T."/>
            <person name="Morono Y."/>
            <person name="Uchiyama I."/>
            <person name="Ito T."/>
            <person name="Fujiyama A."/>
            <person name="Inagaki F."/>
            <person name="Takami H."/>
        </authorList>
    </citation>
    <scope>NUCLEOTIDE SEQUENCE</scope>
    <source>
        <strain evidence="4">Expedition CK06-06</strain>
    </source>
</reference>
<name>X0Y9U9_9ZZZZ</name>
<feature type="non-terminal residue" evidence="4">
    <location>
        <position position="236"/>
    </location>
</feature>
<evidence type="ECO:0000259" key="3">
    <source>
        <dbReference type="Pfam" id="PF01555"/>
    </source>
</evidence>
<dbReference type="PANTHER" id="PTHR14911">
    <property type="entry name" value="THUMP DOMAIN-CONTAINING"/>
    <property type="match status" value="1"/>
</dbReference>